<gene>
    <name evidence="5 10" type="primary">xseA</name>
    <name evidence="10" type="ORF">GCM10025790_10230</name>
</gene>
<organism evidence="10 11">
    <name type="scientific">Nesterenkonia rhizosphaerae</name>
    <dbReference type="NCBI Taxonomy" id="1348272"/>
    <lineage>
        <taxon>Bacteria</taxon>
        <taxon>Bacillati</taxon>
        <taxon>Actinomycetota</taxon>
        <taxon>Actinomycetes</taxon>
        <taxon>Micrococcales</taxon>
        <taxon>Micrococcaceae</taxon>
        <taxon>Nesterenkonia</taxon>
    </lineage>
</organism>
<dbReference type="Pfam" id="PF02601">
    <property type="entry name" value="Exonuc_VII_L"/>
    <property type="match status" value="1"/>
</dbReference>
<keyword evidence="1 5" id="KW-0963">Cytoplasm</keyword>
<dbReference type="Proteomes" id="UP001500368">
    <property type="component" value="Unassembled WGS sequence"/>
</dbReference>
<keyword evidence="11" id="KW-1185">Reference proteome</keyword>
<dbReference type="InterPro" id="IPR020579">
    <property type="entry name" value="Exonuc_VII_lsu_C"/>
</dbReference>
<dbReference type="NCBIfam" id="TIGR00237">
    <property type="entry name" value="xseA"/>
    <property type="match status" value="1"/>
</dbReference>
<evidence type="ECO:0000313" key="11">
    <source>
        <dbReference type="Proteomes" id="UP001500368"/>
    </source>
</evidence>
<accession>A0ABP9FUI5</accession>
<dbReference type="InterPro" id="IPR003753">
    <property type="entry name" value="Exonuc_VII_L"/>
</dbReference>
<feature type="domain" description="OB-fold nucleic acid binding" evidence="9">
    <location>
        <begin position="32"/>
        <end position="123"/>
    </location>
</feature>
<comment type="subunit">
    <text evidence="5">Heterooligomer composed of large and small subunits.</text>
</comment>
<name>A0ABP9FUI5_9MICC</name>
<comment type="catalytic activity">
    <reaction evidence="5 6">
        <text>Exonucleolytic cleavage in either 5'- to 3'- or 3'- to 5'-direction to yield nucleoside 5'-phosphates.</text>
        <dbReference type="EC" id="3.1.11.6"/>
    </reaction>
</comment>
<evidence type="ECO:0000256" key="3">
    <source>
        <dbReference type="ARBA" id="ARBA00022801"/>
    </source>
</evidence>
<dbReference type="EMBL" id="BAABLW010000005">
    <property type="protein sequence ID" value="GAA4916814.1"/>
    <property type="molecule type" value="Genomic_DNA"/>
</dbReference>
<evidence type="ECO:0000256" key="2">
    <source>
        <dbReference type="ARBA" id="ARBA00022722"/>
    </source>
</evidence>
<feature type="region of interest" description="Disordered" evidence="7">
    <location>
        <begin position="1"/>
        <end position="31"/>
    </location>
</feature>
<feature type="domain" description="Exonuclease VII large subunit C-terminal" evidence="8">
    <location>
        <begin position="146"/>
        <end position="366"/>
    </location>
</feature>
<keyword evidence="2 5" id="KW-0540">Nuclease</keyword>
<dbReference type="CDD" id="cd04489">
    <property type="entry name" value="ExoVII_LU_OBF"/>
    <property type="match status" value="1"/>
</dbReference>
<dbReference type="PANTHER" id="PTHR30008">
    <property type="entry name" value="EXODEOXYRIBONUCLEASE 7 LARGE SUBUNIT"/>
    <property type="match status" value="1"/>
</dbReference>
<comment type="function">
    <text evidence="5">Bidirectionally degrades single-stranded DNA into large acid-insoluble oligonucleotides, which are then degraded further into small acid-soluble oligonucleotides.</text>
</comment>
<comment type="similarity">
    <text evidence="5 6">Belongs to the XseA family.</text>
</comment>
<sequence length="434" mass="46827">MNYQEPASKEPLPLSAIPASAQETSPETPWPLSHFSGKLRAHIDRVTPTWVEGQLVEFNLRNGTAWMTLRDLEQEVSFSAVAWRNVAGGLAGTVTPGARVVALVKPNLYEKSGRLSLVTQQMQPVGLGDLLARVEQLKHQLASEGLFDAARKKPLPVLPARIGLITGRDSDAKKDILRNVHTRWAAAQFEIREVATQGPTAPAEVAAALVELDAHPEVHVIVIARGGGALEEVVLPFSDERLIRAVSQAQTPVVSAIGHEADRPLLDEVADVRASTPTGSAKLLVPDEALERSGLTEARSRMSSGVQRMISREYEALAAIRTRPALQRPETMISTRAEELNGLRRRALVSAEAAVGRAADWVSHTRARVTGLSPQSTLDRGYAVVQTTSTGSDINGRTIVRDASQLTPGAGVRVMVASGEFDADVTEVYEEKRA</sequence>
<evidence type="ECO:0000256" key="7">
    <source>
        <dbReference type="SAM" id="MobiDB-lite"/>
    </source>
</evidence>
<reference evidence="11" key="1">
    <citation type="journal article" date="2019" name="Int. J. Syst. Evol. Microbiol.">
        <title>The Global Catalogue of Microorganisms (GCM) 10K type strain sequencing project: providing services to taxonomists for standard genome sequencing and annotation.</title>
        <authorList>
            <consortium name="The Broad Institute Genomics Platform"/>
            <consortium name="The Broad Institute Genome Sequencing Center for Infectious Disease"/>
            <person name="Wu L."/>
            <person name="Ma J."/>
        </authorList>
    </citation>
    <scope>NUCLEOTIDE SEQUENCE [LARGE SCALE GENOMIC DNA]</scope>
    <source>
        <strain evidence="11">JCM 19129</strain>
    </source>
</reference>
<dbReference type="HAMAP" id="MF_00378">
    <property type="entry name" value="Exonuc_7_L"/>
    <property type="match status" value="1"/>
</dbReference>
<evidence type="ECO:0000259" key="8">
    <source>
        <dbReference type="Pfam" id="PF02601"/>
    </source>
</evidence>
<dbReference type="Pfam" id="PF13742">
    <property type="entry name" value="tRNA_anti_2"/>
    <property type="match status" value="1"/>
</dbReference>
<dbReference type="InterPro" id="IPR025824">
    <property type="entry name" value="OB-fold_nuc-bd_dom"/>
</dbReference>
<evidence type="ECO:0000256" key="4">
    <source>
        <dbReference type="ARBA" id="ARBA00022839"/>
    </source>
</evidence>
<protein>
    <recommendedName>
        <fullName evidence="5">Exodeoxyribonuclease 7 large subunit</fullName>
        <ecNumber evidence="5">3.1.11.6</ecNumber>
    </recommendedName>
    <alternativeName>
        <fullName evidence="5">Exodeoxyribonuclease VII large subunit</fullName>
        <shortName evidence="5">Exonuclease VII large subunit</shortName>
    </alternativeName>
</protein>
<keyword evidence="3 5" id="KW-0378">Hydrolase</keyword>
<evidence type="ECO:0000256" key="6">
    <source>
        <dbReference type="RuleBase" id="RU004355"/>
    </source>
</evidence>
<comment type="caution">
    <text evidence="10">The sequence shown here is derived from an EMBL/GenBank/DDBJ whole genome shotgun (WGS) entry which is preliminary data.</text>
</comment>
<proteinExistence type="inferred from homology"/>
<evidence type="ECO:0000259" key="9">
    <source>
        <dbReference type="Pfam" id="PF13742"/>
    </source>
</evidence>
<evidence type="ECO:0000256" key="1">
    <source>
        <dbReference type="ARBA" id="ARBA00022490"/>
    </source>
</evidence>
<evidence type="ECO:0000256" key="5">
    <source>
        <dbReference type="HAMAP-Rule" id="MF_00378"/>
    </source>
</evidence>
<dbReference type="RefSeq" id="WP_345476993.1">
    <property type="nucleotide sequence ID" value="NZ_BAABLW010000005.1"/>
</dbReference>
<evidence type="ECO:0000313" key="10">
    <source>
        <dbReference type="EMBL" id="GAA4916814.1"/>
    </source>
</evidence>
<keyword evidence="4 5" id="KW-0269">Exonuclease</keyword>
<comment type="subcellular location">
    <subcellularLocation>
        <location evidence="5 6">Cytoplasm</location>
    </subcellularLocation>
</comment>
<dbReference type="PANTHER" id="PTHR30008:SF0">
    <property type="entry name" value="EXODEOXYRIBONUCLEASE 7 LARGE SUBUNIT"/>
    <property type="match status" value="1"/>
</dbReference>
<dbReference type="EC" id="3.1.11.6" evidence="5"/>